<dbReference type="Proteomes" id="UP000070383">
    <property type="component" value="Unassembled WGS sequence"/>
</dbReference>
<dbReference type="RefSeq" id="WP_060928929.1">
    <property type="nucleotide sequence ID" value="NZ_KQ955248.1"/>
</dbReference>
<keyword evidence="4" id="KW-1133">Transmembrane helix</keyword>
<reference evidence="8" key="1">
    <citation type="submission" date="2016-01" db="EMBL/GenBank/DDBJ databases">
        <authorList>
            <person name="Mitreva M."/>
            <person name="Pepin K.H."/>
            <person name="Mihindukulasuriya K.A."/>
            <person name="Fulton R."/>
            <person name="Fronick C."/>
            <person name="O'Laughlin M."/>
            <person name="Miner T."/>
            <person name="Herter B."/>
            <person name="Rosa B.A."/>
            <person name="Cordes M."/>
            <person name="Tomlinson C."/>
            <person name="Wollam A."/>
            <person name="Palsikar V.B."/>
            <person name="Mardis E.R."/>
            <person name="Wilson R.K."/>
        </authorList>
    </citation>
    <scope>NUCLEOTIDE SEQUENCE [LARGE SCALE GENOMIC DNA]</scope>
    <source>
        <strain evidence="8">MJR8151</strain>
    </source>
</reference>
<organism evidence="7 8">
    <name type="scientific">Anaerococcus tetradius</name>
    <dbReference type="NCBI Taxonomy" id="33036"/>
    <lineage>
        <taxon>Bacteria</taxon>
        <taxon>Bacillati</taxon>
        <taxon>Bacillota</taxon>
        <taxon>Tissierellia</taxon>
        <taxon>Tissierellales</taxon>
        <taxon>Peptoniphilaceae</taxon>
        <taxon>Anaerococcus</taxon>
    </lineage>
</organism>
<dbReference type="AlphaFoldDB" id="A0A133KI12"/>
<evidence type="ECO:0000256" key="1">
    <source>
        <dbReference type="ARBA" id="ARBA00004651"/>
    </source>
</evidence>
<proteinExistence type="predicted"/>
<dbReference type="SUPFAM" id="SSF52540">
    <property type="entry name" value="P-loop containing nucleoside triphosphate hydrolases"/>
    <property type="match status" value="1"/>
</dbReference>
<dbReference type="CDD" id="cd01127">
    <property type="entry name" value="TrwB_TraG_TraD_VirD4"/>
    <property type="match status" value="1"/>
</dbReference>
<keyword evidence="8" id="KW-1185">Reference proteome</keyword>
<evidence type="ECO:0000313" key="7">
    <source>
        <dbReference type="EMBL" id="KWZ79209.1"/>
    </source>
</evidence>
<dbReference type="PANTHER" id="PTHR37937:SF1">
    <property type="entry name" value="CONJUGATIVE TRANSFER: DNA TRANSPORT"/>
    <property type="match status" value="1"/>
</dbReference>
<comment type="caution">
    <text evidence="7">The sequence shown here is derived from an EMBL/GenBank/DDBJ whole genome shotgun (WGS) entry which is preliminary data.</text>
</comment>
<feature type="domain" description="Type IV secretion system coupling protein TraD DNA-binding" evidence="6">
    <location>
        <begin position="39"/>
        <end position="375"/>
    </location>
</feature>
<name>A0A133KI12_9FIRM</name>
<dbReference type="InterPro" id="IPR027417">
    <property type="entry name" value="P-loop_NTPase"/>
</dbReference>
<comment type="subcellular location">
    <subcellularLocation>
        <location evidence="1">Cell membrane</location>
        <topology evidence="1">Multi-pass membrane protein</topology>
    </subcellularLocation>
</comment>
<keyword evidence="2" id="KW-1003">Cell membrane</keyword>
<evidence type="ECO:0000256" key="3">
    <source>
        <dbReference type="ARBA" id="ARBA00022692"/>
    </source>
</evidence>
<dbReference type="Gene3D" id="3.40.50.300">
    <property type="entry name" value="P-loop containing nucleotide triphosphate hydrolases"/>
    <property type="match status" value="2"/>
</dbReference>
<accession>A0A133KI12</accession>
<evidence type="ECO:0000259" key="6">
    <source>
        <dbReference type="Pfam" id="PF10412"/>
    </source>
</evidence>
<dbReference type="Pfam" id="PF10412">
    <property type="entry name" value="TrwB_AAD_bind"/>
    <property type="match status" value="1"/>
</dbReference>
<dbReference type="PANTHER" id="PTHR37937">
    <property type="entry name" value="CONJUGATIVE TRANSFER: DNA TRANSPORT"/>
    <property type="match status" value="1"/>
</dbReference>
<dbReference type="OrthoDB" id="9806951at2"/>
<evidence type="ECO:0000256" key="4">
    <source>
        <dbReference type="ARBA" id="ARBA00022989"/>
    </source>
</evidence>
<evidence type="ECO:0000256" key="2">
    <source>
        <dbReference type="ARBA" id="ARBA00022475"/>
    </source>
</evidence>
<protein>
    <recommendedName>
        <fullName evidence="6">Type IV secretion system coupling protein TraD DNA-binding domain-containing protein</fullName>
    </recommendedName>
</protein>
<dbReference type="InterPro" id="IPR051539">
    <property type="entry name" value="T4SS-coupling_protein"/>
</dbReference>
<keyword evidence="3" id="KW-0812">Transmembrane</keyword>
<sequence length="431" mass="48957">MKKIEVFEVDELSFSPNFIENTDDSIYLFGESFLGHPMNIPLSQDLLSKHVLILGNIGSGKTNVFFQILDQLSSRIKKDDVIIIFDTKGEFYESFYKAGDIVISNDGTATGRDGEDYWNIFREIDDDKLEESIMEIASTFFEGKISSTTQKFFPMAAKDIFAAILTHFYRSKDKIEVNNALLREFLDIGSADLIRKMLSQHEDLANLISYIDNDKSGQTQGVLSELQQAVREILIGNFKKEGSLSIRDAVRNKDGRKIFVEYDLASGKVLSPIYTLLFDLAIKQALSRKKSQGNVYFIIDEFSLLPNLSHLNDAINFGRSLGVKFIIGVQNIEQIYDSYKEYQARSILSGLLTSICFKVNEESSRKFIKDLYGRNRKKDTFISAIQNRGIVEQVRDSNVVEDWNISNLKVGEAIIGLANSNPFLYKFKKSK</sequence>
<dbReference type="GO" id="GO:0005886">
    <property type="term" value="C:plasma membrane"/>
    <property type="evidence" value="ECO:0007669"/>
    <property type="project" value="UniProtKB-SubCell"/>
</dbReference>
<dbReference type="PATRIC" id="fig|33036.3.peg.270"/>
<dbReference type="EMBL" id="LRPM01000005">
    <property type="protein sequence ID" value="KWZ79209.1"/>
    <property type="molecule type" value="Genomic_DNA"/>
</dbReference>
<evidence type="ECO:0000256" key="5">
    <source>
        <dbReference type="ARBA" id="ARBA00023136"/>
    </source>
</evidence>
<dbReference type="InterPro" id="IPR019476">
    <property type="entry name" value="T4SS_TraD_DNA-bd"/>
</dbReference>
<keyword evidence="5" id="KW-0472">Membrane</keyword>
<dbReference type="STRING" id="33036.HMPREF3200_00267"/>
<gene>
    <name evidence="7" type="ORF">HMPREF3200_00267</name>
</gene>
<evidence type="ECO:0000313" key="8">
    <source>
        <dbReference type="Proteomes" id="UP000070383"/>
    </source>
</evidence>